<evidence type="ECO:0000256" key="4">
    <source>
        <dbReference type="ARBA" id="ARBA00022842"/>
    </source>
</evidence>
<keyword evidence="6" id="KW-0464">Manganese</keyword>
<evidence type="ECO:0000256" key="2">
    <source>
        <dbReference type="ARBA" id="ARBA00022723"/>
    </source>
</evidence>
<dbReference type="GO" id="GO:0008081">
    <property type="term" value="F:phosphoric diester hydrolase activity"/>
    <property type="evidence" value="ECO:0007669"/>
    <property type="project" value="TreeGrafter"/>
</dbReference>
<dbReference type="SUPFAM" id="SSF56219">
    <property type="entry name" value="DNase I-like"/>
    <property type="match status" value="1"/>
</dbReference>
<name>A0A9P6HEM0_9AGAM</name>
<dbReference type="GO" id="GO:0003906">
    <property type="term" value="F:DNA-(apurinic or apyrimidinic site) endonuclease activity"/>
    <property type="evidence" value="ECO:0007669"/>
    <property type="project" value="TreeGrafter"/>
</dbReference>
<sequence>KWFHVPQIIRENGIGILAVQETHLTDELAEQFHTLFDSRLVLHHSPDPETRNAKGIALILNKRMVKTDQATTTVIVPGRAITLTLPWQENERINILAVYSPNAQAEIREFWKTINAKLETNPTLKPDIVLGDFNLVEDAIDRIPCRGDDAQTVQTLREFKIKHNLTDGWRKANPTEKAYSWTRLSDGTQSRIDRIYVKEEMFPDCSDWAIAMPPIPTDHDMILAKVTTPTTPKLGRGRWAIPTRTLKNKKIKSEIQTLGLSLQRKIELSQQTRLNYKPQQLLKDFKTEVREIIRTYEKKTQPMIKKRIENLSKKLQEILN</sequence>
<keyword evidence="3" id="KW-0378">Hydrolase</keyword>
<keyword evidence="9" id="KW-0255">Endonuclease</keyword>
<dbReference type="InterPro" id="IPR036691">
    <property type="entry name" value="Endo/exonu/phosph_ase_sf"/>
</dbReference>
<evidence type="ECO:0000256" key="6">
    <source>
        <dbReference type="PIRSR" id="PIRSR604808-2"/>
    </source>
</evidence>
<organism evidence="9 10">
    <name type="scientific">Thelephora terrestris</name>
    <dbReference type="NCBI Taxonomy" id="56493"/>
    <lineage>
        <taxon>Eukaryota</taxon>
        <taxon>Fungi</taxon>
        <taxon>Dikarya</taxon>
        <taxon>Basidiomycota</taxon>
        <taxon>Agaricomycotina</taxon>
        <taxon>Agaricomycetes</taxon>
        <taxon>Thelephorales</taxon>
        <taxon>Thelephoraceae</taxon>
        <taxon>Thelephora</taxon>
    </lineage>
</organism>
<feature type="active site" description="Proton acceptor" evidence="5">
    <location>
        <position position="219"/>
    </location>
</feature>
<evidence type="ECO:0000256" key="3">
    <source>
        <dbReference type="ARBA" id="ARBA00022801"/>
    </source>
</evidence>
<evidence type="ECO:0000256" key="7">
    <source>
        <dbReference type="PIRSR" id="PIRSR604808-3"/>
    </source>
</evidence>
<evidence type="ECO:0000313" key="10">
    <source>
        <dbReference type="Proteomes" id="UP000736335"/>
    </source>
</evidence>
<feature type="site" description="Interaction with DNA substrate" evidence="7">
    <location>
        <position position="219"/>
    </location>
</feature>
<dbReference type="CDD" id="cd09076">
    <property type="entry name" value="L1-EN"/>
    <property type="match status" value="1"/>
</dbReference>
<evidence type="ECO:0000256" key="5">
    <source>
        <dbReference type="PIRSR" id="PIRSR604808-1"/>
    </source>
</evidence>
<dbReference type="PANTHER" id="PTHR22748:SF4">
    <property type="entry name" value="DNA-(APURINIC OR APYRIMIDINIC SITE) ENDONUCLEASE 2"/>
    <property type="match status" value="1"/>
</dbReference>
<dbReference type="OrthoDB" id="3264871at2759"/>
<keyword evidence="2 6" id="KW-0479">Metal-binding</keyword>
<feature type="site" description="Important for catalytic activity" evidence="7">
    <location>
        <position position="193"/>
    </location>
</feature>
<feature type="active site" description="Proton donor/acceptor" evidence="5">
    <location>
        <position position="132"/>
    </location>
</feature>
<keyword evidence="10" id="KW-1185">Reference proteome</keyword>
<feature type="binding site" evidence="6">
    <location>
        <position position="134"/>
    </location>
    <ligand>
        <name>Mg(2+)</name>
        <dbReference type="ChEBI" id="CHEBI:18420"/>
        <label>1</label>
    </ligand>
</feature>
<comment type="similarity">
    <text evidence="1">Belongs to the DNA repair enzymes AP/ExoA family.</text>
</comment>
<dbReference type="Gene3D" id="3.60.10.10">
    <property type="entry name" value="Endonuclease/exonuclease/phosphatase"/>
    <property type="match status" value="1"/>
</dbReference>
<dbReference type="InterPro" id="IPR005135">
    <property type="entry name" value="Endo/exonuclease/phosphatase"/>
</dbReference>
<dbReference type="GO" id="GO:0008311">
    <property type="term" value="F:double-stranded DNA 3'-5' DNA exonuclease activity"/>
    <property type="evidence" value="ECO:0007669"/>
    <property type="project" value="TreeGrafter"/>
</dbReference>
<evidence type="ECO:0000256" key="1">
    <source>
        <dbReference type="ARBA" id="ARBA00007092"/>
    </source>
</evidence>
<feature type="active site" evidence="5">
    <location>
        <position position="99"/>
    </location>
</feature>
<accession>A0A9P6HEM0</accession>
<proteinExistence type="inferred from homology"/>
<dbReference type="EMBL" id="WIUZ02000009">
    <property type="protein sequence ID" value="KAF9784120.1"/>
    <property type="molecule type" value="Genomic_DNA"/>
</dbReference>
<comment type="cofactor">
    <cofactor evidence="6">
        <name>Mg(2+)</name>
        <dbReference type="ChEBI" id="CHEBI:18420"/>
    </cofactor>
    <cofactor evidence="6">
        <name>Mn(2+)</name>
        <dbReference type="ChEBI" id="CHEBI:29035"/>
    </cofactor>
    <text evidence="6">Probably binds two magnesium or manganese ions per subunit.</text>
</comment>
<dbReference type="PANTHER" id="PTHR22748">
    <property type="entry name" value="AP ENDONUCLEASE"/>
    <property type="match status" value="1"/>
</dbReference>
<feature type="binding site" evidence="6">
    <location>
        <position position="219"/>
    </location>
    <ligand>
        <name>Mg(2+)</name>
        <dbReference type="ChEBI" id="CHEBI:18420"/>
        <label>1</label>
    </ligand>
</feature>
<feature type="non-terminal residue" evidence="9">
    <location>
        <position position="320"/>
    </location>
</feature>
<keyword evidence="9" id="KW-0540">Nuclease</keyword>
<dbReference type="GO" id="GO:0005634">
    <property type="term" value="C:nucleus"/>
    <property type="evidence" value="ECO:0007669"/>
    <property type="project" value="TreeGrafter"/>
</dbReference>
<feature type="binding site" evidence="6">
    <location>
        <position position="132"/>
    </location>
    <ligand>
        <name>Mg(2+)</name>
        <dbReference type="ChEBI" id="CHEBI:18420"/>
        <label>1</label>
    </ligand>
</feature>
<dbReference type="Proteomes" id="UP000736335">
    <property type="component" value="Unassembled WGS sequence"/>
</dbReference>
<feature type="binding site" evidence="6">
    <location>
        <position position="21"/>
    </location>
    <ligand>
        <name>Mg(2+)</name>
        <dbReference type="ChEBI" id="CHEBI:18420"/>
        <label>1</label>
    </ligand>
</feature>
<feature type="non-terminal residue" evidence="9">
    <location>
        <position position="1"/>
    </location>
</feature>
<reference evidence="9" key="1">
    <citation type="journal article" date="2020" name="Nat. Commun.">
        <title>Large-scale genome sequencing of mycorrhizal fungi provides insights into the early evolution of symbiotic traits.</title>
        <authorList>
            <person name="Miyauchi S."/>
            <person name="Kiss E."/>
            <person name="Kuo A."/>
            <person name="Drula E."/>
            <person name="Kohler A."/>
            <person name="Sanchez-Garcia M."/>
            <person name="Morin E."/>
            <person name="Andreopoulos B."/>
            <person name="Barry K.W."/>
            <person name="Bonito G."/>
            <person name="Buee M."/>
            <person name="Carver A."/>
            <person name="Chen C."/>
            <person name="Cichocki N."/>
            <person name="Clum A."/>
            <person name="Culley D."/>
            <person name="Crous P.W."/>
            <person name="Fauchery L."/>
            <person name="Girlanda M."/>
            <person name="Hayes R.D."/>
            <person name="Keri Z."/>
            <person name="LaButti K."/>
            <person name="Lipzen A."/>
            <person name="Lombard V."/>
            <person name="Magnuson J."/>
            <person name="Maillard F."/>
            <person name="Murat C."/>
            <person name="Nolan M."/>
            <person name="Ohm R.A."/>
            <person name="Pangilinan J."/>
            <person name="Pereira M.F."/>
            <person name="Perotto S."/>
            <person name="Peter M."/>
            <person name="Pfister S."/>
            <person name="Riley R."/>
            <person name="Sitrit Y."/>
            <person name="Stielow J.B."/>
            <person name="Szollosi G."/>
            <person name="Zifcakova L."/>
            <person name="Stursova M."/>
            <person name="Spatafora J.W."/>
            <person name="Tedersoo L."/>
            <person name="Vaario L.M."/>
            <person name="Yamada A."/>
            <person name="Yan M."/>
            <person name="Wang P."/>
            <person name="Xu J."/>
            <person name="Bruns T."/>
            <person name="Baldrian P."/>
            <person name="Vilgalys R."/>
            <person name="Dunand C."/>
            <person name="Henrissat B."/>
            <person name="Grigoriev I.V."/>
            <person name="Hibbett D."/>
            <person name="Nagy L.G."/>
            <person name="Martin F.M."/>
        </authorList>
    </citation>
    <scope>NUCLEOTIDE SEQUENCE</scope>
    <source>
        <strain evidence="9">UH-Tt-Lm1</strain>
    </source>
</reference>
<feature type="binding site" evidence="6">
    <location>
        <position position="218"/>
    </location>
    <ligand>
        <name>Mg(2+)</name>
        <dbReference type="ChEBI" id="CHEBI:18420"/>
        <label>1</label>
    </ligand>
</feature>
<evidence type="ECO:0000313" key="9">
    <source>
        <dbReference type="EMBL" id="KAF9784120.1"/>
    </source>
</evidence>
<keyword evidence="4 6" id="KW-0460">Magnesium</keyword>
<protein>
    <submittedName>
        <fullName evidence="9">Endonuclease/exonuclease/phosphatase</fullName>
    </submittedName>
</protein>
<feature type="domain" description="Endonuclease/exonuclease/phosphatase" evidence="8">
    <location>
        <begin position="5"/>
        <end position="207"/>
    </location>
</feature>
<dbReference type="GO" id="GO:0006284">
    <property type="term" value="P:base-excision repair"/>
    <property type="evidence" value="ECO:0007669"/>
    <property type="project" value="TreeGrafter"/>
</dbReference>
<feature type="site" description="Transition state stabilizer" evidence="7">
    <location>
        <position position="134"/>
    </location>
</feature>
<reference evidence="9" key="2">
    <citation type="submission" date="2020-11" db="EMBL/GenBank/DDBJ databases">
        <authorList>
            <consortium name="DOE Joint Genome Institute"/>
            <person name="Kuo A."/>
            <person name="Miyauchi S."/>
            <person name="Kiss E."/>
            <person name="Drula E."/>
            <person name="Kohler A."/>
            <person name="Sanchez-Garcia M."/>
            <person name="Andreopoulos B."/>
            <person name="Barry K.W."/>
            <person name="Bonito G."/>
            <person name="Buee M."/>
            <person name="Carver A."/>
            <person name="Chen C."/>
            <person name="Cichocki N."/>
            <person name="Clum A."/>
            <person name="Culley D."/>
            <person name="Crous P.W."/>
            <person name="Fauchery L."/>
            <person name="Girlanda M."/>
            <person name="Hayes R."/>
            <person name="Keri Z."/>
            <person name="Labutti K."/>
            <person name="Lipzen A."/>
            <person name="Lombard V."/>
            <person name="Magnuson J."/>
            <person name="Maillard F."/>
            <person name="Morin E."/>
            <person name="Murat C."/>
            <person name="Nolan M."/>
            <person name="Ohm R."/>
            <person name="Pangilinan J."/>
            <person name="Pereira M."/>
            <person name="Perotto S."/>
            <person name="Peter M."/>
            <person name="Riley R."/>
            <person name="Sitrit Y."/>
            <person name="Stielow B."/>
            <person name="Szollosi G."/>
            <person name="Zifcakova L."/>
            <person name="Stursova M."/>
            <person name="Spatafora J.W."/>
            <person name="Tedersoo L."/>
            <person name="Vaario L.-M."/>
            <person name="Yamada A."/>
            <person name="Yan M."/>
            <person name="Wang P."/>
            <person name="Xu J."/>
            <person name="Bruns T."/>
            <person name="Baldrian P."/>
            <person name="Vilgalys R."/>
            <person name="Henrissat B."/>
            <person name="Grigoriev I.V."/>
            <person name="Hibbett D."/>
            <person name="Nagy L.G."/>
            <person name="Martin F.M."/>
        </authorList>
    </citation>
    <scope>NUCLEOTIDE SEQUENCE</scope>
    <source>
        <strain evidence="9">UH-Tt-Lm1</strain>
    </source>
</reference>
<dbReference type="GO" id="GO:0046872">
    <property type="term" value="F:metal ion binding"/>
    <property type="evidence" value="ECO:0007669"/>
    <property type="project" value="UniProtKB-KW"/>
</dbReference>
<dbReference type="Pfam" id="PF03372">
    <property type="entry name" value="Exo_endo_phos"/>
    <property type="match status" value="1"/>
</dbReference>
<gene>
    <name evidence="9" type="ORF">BJ322DRAFT_989962</name>
</gene>
<comment type="caution">
    <text evidence="9">The sequence shown here is derived from an EMBL/GenBank/DDBJ whole genome shotgun (WGS) entry which is preliminary data.</text>
</comment>
<dbReference type="InterPro" id="IPR004808">
    <property type="entry name" value="AP_endonuc_1"/>
</dbReference>
<dbReference type="AlphaFoldDB" id="A0A9P6HEM0"/>
<evidence type="ECO:0000259" key="8">
    <source>
        <dbReference type="Pfam" id="PF03372"/>
    </source>
</evidence>